<accession>A0A6A3AT15</accession>
<dbReference type="EMBL" id="VEPZ02000966">
    <property type="protein sequence ID" value="KAE8706923.1"/>
    <property type="molecule type" value="Genomic_DNA"/>
</dbReference>
<organism evidence="1 2">
    <name type="scientific">Hibiscus syriacus</name>
    <name type="common">Rose of Sharon</name>
    <dbReference type="NCBI Taxonomy" id="106335"/>
    <lineage>
        <taxon>Eukaryota</taxon>
        <taxon>Viridiplantae</taxon>
        <taxon>Streptophyta</taxon>
        <taxon>Embryophyta</taxon>
        <taxon>Tracheophyta</taxon>
        <taxon>Spermatophyta</taxon>
        <taxon>Magnoliopsida</taxon>
        <taxon>eudicotyledons</taxon>
        <taxon>Gunneridae</taxon>
        <taxon>Pentapetalae</taxon>
        <taxon>rosids</taxon>
        <taxon>malvids</taxon>
        <taxon>Malvales</taxon>
        <taxon>Malvaceae</taxon>
        <taxon>Malvoideae</taxon>
        <taxon>Hibiscus</taxon>
    </lineage>
</organism>
<gene>
    <name evidence="1" type="ORF">F3Y22_tig00110387pilonHSYRG00234</name>
</gene>
<dbReference type="GO" id="GO:0016301">
    <property type="term" value="F:kinase activity"/>
    <property type="evidence" value="ECO:0007669"/>
    <property type="project" value="UniProtKB-KW"/>
</dbReference>
<evidence type="ECO:0000313" key="2">
    <source>
        <dbReference type="Proteomes" id="UP000436088"/>
    </source>
</evidence>
<dbReference type="PANTHER" id="PTHR33675:SF1">
    <property type="entry name" value="HOLOCARBOXYLASE SYNTHETASE"/>
    <property type="match status" value="1"/>
</dbReference>
<protein>
    <submittedName>
        <fullName evidence="1">TSL-kinase interacting protein 1-like isoform X1</fullName>
    </submittedName>
</protein>
<proteinExistence type="predicted"/>
<name>A0A6A3AT15_HIBSY</name>
<evidence type="ECO:0000313" key="1">
    <source>
        <dbReference type="EMBL" id="KAE8706923.1"/>
    </source>
</evidence>
<dbReference type="AlphaFoldDB" id="A0A6A3AT15"/>
<keyword evidence="2" id="KW-1185">Reference proteome</keyword>
<reference evidence="1" key="1">
    <citation type="submission" date="2019-09" db="EMBL/GenBank/DDBJ databases">
        <title>Draft genome information of white flower Hibiscus syriacus.</title>
        <authorList>
            <person name="Kim Y.-M."/>
        </authorList>
    </citation>
    <scope>NUCLEOTIDE SEQUENCE [LARGE SCALE GENOMIC DNA]</scope>
    <source>
        <strain evidence="1">YM2019G1</strain>
    </source>
</reference>
<dbReference type="Proteomes" id="UP000436088">
    <property type="component" value="Unassembled WGS sequence"/>
</dbReference>
<sequence length="76" mass="8672">MSKKRKSEATRLDEVCRSMNTTFCSAANSLSQLYSHAMNHQGLSFQAGERHAMEKLFQWILRQRQGLKVKTADIVA</sequence>
<dbReference type="PANTHER" id="PTHR33675">
    <property type="entry name" value="NUCLEAR RECEPTOR FAMILY 2 GROUP C PROTEIN"/>
    <property type="match status" value="1"/>
</dbReference>
<comment type="caution">
    <text evidence="1">The sequence shown here is derived from an EMBL/GenBank/DDBJ whole genome shotgun (WGS) entry which is preliminary data.</text>
</comment>